<feature type="transmembrane region" description="Helical" evidence="2">
    <location>
        <begin position="194"/>
        <end position="220"/>
    </location>
</feature>
<keyword evidence="2" id="KW-0472">Membrane</keyword>
<feature type="transmembrane region" description="Helical" evidence="2">
    <location>
        <begin position="125"/>
        <end position="142"/>
    </location>
</feature>
<name>A0ABU7RL17_9ACTN</name>
<keyword evidence="2" id="KW-0812">Transmembrane</keyword>
<accession>A0ABU7RL17</accession>
<comment type="caution">
    <text evidence="3">The sequence shown here is derived from an EMBL/GenBank/DDBJ whole genome shotgun (WGS) entry which is preliminary data.</text>
</comment>
<proteinExistence type="predicted"/>
<evidence type="ECO:0000313" key="4">
    <source>
        <dbReference type="Proteomes" id="UP001332243"/>
    </source>
</evidence>
<keyword evidence="2" id="KW-1133">Transmembrane helix</keyword>
<dbReference type="EMBL" id="JAZGQK010000001">
    <property type="protein sequence ID" value="MEE6257182.1"/>
    <property type="molecule type" value="Genomic_DNA"/>
</dbReference>
<feature type="compositionally biased region" description="Low complexity" evidence="1">
    <location>
        <begin position="54"/>
        <end position="65"/>
    </location>
</feature>
<keyword evidence="4" id="KW-1185">Reference proteome</keyword>
<organism evidence="3 4">
    <name type="scientific">Plantactinospora sonchi</name>
    <dbReference type="NCBI Taxonomy" id="1544735"/>
    <lineage>
        <taxon>Bacteria</taxon>
        <taxon>Bacillati</taxon>
        <taxon>Actinomycetota</taxon>
        <taxon>Actinomycetes</taxon>
        <taxon>Micromonosporales</taxon>
        <taxon>Micromonosporaceae</taxon>
        <taxon>Plantactinospora</taxon>
    </lineage>
</organism>
<evidence type="ECO:0000256" key="1">
    <source>
        <dbReference type="SAM" id="MobiDB-lite"/>
    </source>
</evidence>
<dbReference type="RefSeq" id="WP_331212267.1">
    <property type="nucleotide sequence ID" value="NZ_JAZGQK010000001.1"/>
</dbReference>
<evidence type="ECO:0000313" key="3">
    <source>
        <dbReference type="EMBL" id="MEE6257182.1"/>
    </source>
</evidence>
<feature type="transmembrane region" description="Helical" evidence="2">
    <location>
        <begin position="89"/>
        <end position="110"/>
    </location>
</feature>
<dbReference type="Proteomes" id="UP001332243">
    <property type="component" value="Unassembled WGS sequence"/>
</dbReference>
<gene>
    <name evidence="3" type="ORF">V1633_01600</name>
</gene>
<feature type="region of interest" description="Disordered" evidence="1">
    <location>
        <begin position="43"/>
        <end position="83"/>
    </location>
</feature>
<reference evidence="3 4" key="1">
    <citation type="submission" date="2024-01" db="EMBL/GenBank/DDBJ databases">
        <title>Genome insights into Plantactinospora sonchi sp. nov.</title>
        <authorList>
            <person name="Wang L."/>
        </authorList>
    </citation>
    <scope>NUCLEOTIDE SEQUENCE [LARGE SCALE GENOMIC DNA]</scope>
    <source>
        <strain evidence="3 4">NEAU-QY2</strain>
    </source>
</reference>
<evidence type="ECO:0000256" key="2">
    <source>
        <dbReference type="SAM" id="Phobius"/>
    </source>
</evidence>
<sequence length="261" mass="26080">MALERGNLFGQAGQIVGDAVGRVASANPPAAFADPGAMARTAGPEVASATVTRPAGTAPTPDTAAGGTGGPAADGADPAGAPTSTHASFGAVVAAFVLIGGAGFVSWSLWASGGTAKVMQPPDTVAVFGVLIVFAAAVERILEPFSRWLPGRGAEAALQRLTTELATRPASAAEQASLGQLRERADRARGNRTIVAWAIATAVATIASTAGGFYVLHAIAGPEWEGLPVWIDGIVTGIMVGSGTKPLHDLINRIQSGGGQP</sequence>
<feature type="compositionally biased region" description="Low complexity" evidence="1">
    <location>
        <begin position="73"/>
        <end position="83"/>
    </location>
</feature>
<protein>
    <submittedName>
        <fullName evidence="3">Uncharacterized protein</fullName>
    </submittedName>
</protein>